<evidence type="ECO:0000256" key="2">
    <source>
        <dbReference type="SAM" id="SignalP"/>
    </source>
</evidence>
<evidence type="ECO:0008006" key="5">
    <source>
        <dbReference type="Google" id="ProtNLM"/>
    </source>
</evidence>
<proteinExistence type="predicted"/>
<dbReference type="Proteomes" id="UP000824988">
    <property type="component" value="Chromosome"/>
</dbReference>
<accession>A0A8D4VMA1</accession>
<keyword evidence="2" id="KW-0732">Signal</keyword>
<name>A0A8D4VMA1_9GAMM</name>
<organism evidence="3 4">
    <name type="scientific">Methylogaea oryzae</name>
    <dbReference type="NCBI Taxonomy" id="1295382"/>
    <lineage>
        <taxon>Bacteria</taxon>
        <taxon>Pseudomonadati</taxon>
        <taxon>Pseudomonadota</taxon>
        <taxon>Gammaproteobacteria</taxon>
        <taxon>Methylococcales</taxon>
        <taxon>Methylococcaceae</taxon>
        <taxon>Methylogaea</taxon>
    </lineage>
</organism>
<dbReference type="AlphaFoldDB" id="A0A8D4VMA1"/>
<dbReference type="EMBL" id="AP019782">
    <property type="protein sequence ID" value="BBL70473.1"/>
    <property type="molecule type" value="Genomic_DNA"/>
</dbReference>
<feature type="region of interest" description="Disordered" evidence="1">
    <location>
        <begin position="28"/>
        <end position="77"/>
    </location>
</feature>
<keyword evidence="4" id="KW-1185">Reference proteome</keyword>
<feature type="signal peptide" evidence="2">
    <location>
        <begin position="1"/>
        <end position="26"/>
    </location>
</feature>
<feature type="chain" id="PRO_5034936150" description="17 kDa surface antigen" evidence="2">
    <location>
        <begin position="27"/>
        <end position="233"/>
    </location>
</feature>
<protein>
    <recommendedName>
        <fullName evidence="5">17 kDa surface antigen</fullName>
    </recommendedName>
</protein>
<dbReference type="KEGG" id="moz:MoryE10_10790"/>
<evidence type="ECO:0000313" key="4">
    <source>
        <dbReference type="Proteomes" id="UP000824988"/>
    </source>
</evidence>
<gene>
    <name evidence="3" type="ORF">MoryE10_10790</name>
</gene>
<evidence type="ECO:0000313" key="3">
    <source>
        <dbReference type="EMBL" id="BBL70473.1"/>
    </source>
</evidence>
<sequence length="233" mass="25294">MRTLYSPIIAIALTAALAFAVQPAAADPPDWAPAYGKRDKQDYDDDGYEKRGKRHGRRRGDDDDYDQARRGGSQRGYWDGYDSRYNSRYGGDNYGVSGGTCNHARLSGYLGGGNAGQALGNAIGNAMGQQGNPLVGAIAGAVINQMLGNTVGQAMDPGDRSCFSQALEYGYDQRPVTWFNQASNSQYRVVPLRSYRSPAGNWCREFSYQLTQGGALLSNVTQTACRMADGSWQ</sequence>
<reference evidence="3" key="1">
    <citation type="submission" date="2019-06" db="EMBL/GenBank/DDBJ databases">
        <title>Complete genome sequence of Methylogaea oryzae strain JCM16910.</title>
        <authorList>
            <person name="Asakawa S."/>
        </authorList>
    </citation>
    <scope>NUCLEOTIDE SEQUENCE</scope>
    <source>
        <strain evidence="3">E10</strain>
    </source>
</reference>
<evidence type="ECO:0000256" key="1">
    <source>
        <dbReference type="SAM" id="MobiDB-lite"/>
    </source>
</evidence>